<dbReference type="EMBL" id="FNQF01000008">
    <property type="protein sequence ID" value="SEA59607.1"/>
    <property type="molecule type" value="Genomic_DNA"/>
</dbReference>
<name>A0A1H4CGW4_9FLAO</name>
<keyword evidence="2" id="KW-1185">Reference proteome</keyword>
<evidence type="ECO:0000313" key="2">
    <source>
        <dbReference type="Proteomes" id="UP000198820"/>
    </source>
</evidence>
<accession>A0A1H4CGW4</accession>
<gene>
    <name evidence="1" type="ORF">SAMN05421540_10813</name>
</gene>
<proteinExistence type="predicted"/>
<dbReference type="Proteomes" id="UP000198820">
    <property type="component" value="Unassembled WGS sequence"/>
</dbReference>
<dbReference type="AlphaFoldDB" id="A0A1H4CGW4"/>
<reference evidence="1 2" key="1">
    <citation type="submission" date="2016-10" db="EMBL/GenBank/DDBJ databases">
        <authorList>
            <person name="de Groot N.N."/>
        </authorList>
    </citation>
    <scope>NUCLEOTIDE SEQUENCE [LARGE SCALE GENOMIC DNA]</scope>
    <source>
        <strain evidence="1 2">DSM 23581</strain>
    </source>
</reference>
<evidence type="ECO:0000313" key="1">
    <source>
        <dbReference type="EMBL" id="SEA59607.1"/>
    </source>
</evidence>
<protein>
    <submittedName>
        <fullName evidence="1">Uncharacterized protein</fullName>
    </submittedName>
</protein>
<sequence length="58" mass="6649">MLLCSSSHSISSAFNRTLMELKFTSTESKYACSWSFNRTLMELKFAEAERIAEMGLDF</sequence>
<organism evidence="1 2">
    <name type="scientific">Psychroflexus halocasei</name>
    <dbReference type="NCBI Taxonomy" id="908615"/>
    <lineage>
        <taxon>Bacteria</taxon>
        <taxon>Pseudomonadati</taxon>
        <taxon>Bacteroidota</taxon>
        <taxon>Flavobacteriia</taxon>
        <taxon>Flavobacteriales</taxon>
        <taxon>Flavobacteriaceae</taxon>
        <taxon>Psychroflexus</taxon>
    </lineage>
</organism>